<name>A0A7V5H1U7_CALAY</name>
<dbReference type="Pfam" id="PF03747">
    <property type="entry name" value="ADP_ribosyl_GH"/>
    <property type="match status" value="1"/>
</dbReference>
<gene>
    <name evidence="1" type="ORF">ENL21_00940</name>
</gene>
<dbReference type="InterPro" id="IPR036705">
    <property type="entry name" value="Ribosyl_crysJ1_sf"/>
</dbReference>
<dbReference type="InterPro" id="IPR005502">
    <property type="entry name" value="Ribosyl_crysJ1"/>
</dbReference>
<organism evidence="1">
    <name type="scientific">Caldithrix abyssi</name>
    <dbReference type="NCBI Taxonomy" id="187145"/>
    <lineage>
        <taxon>Bacteria</taxon>
        <taxon>Pseudomonadati</taxon>
        <taxon>Calditrichota</taxon>
        <taxon>Calditrichia</taxon>
        <taxon>Calditrichales</taxon>
        <taxon>Calditrichaceae</taxon>
        <taxon>Caldithrix</taxon>
    </lineage>
</organism>
<protein>
    <submittedName>
        <fullName evidence="1">ADP-ribosylglycohydrolase family protein</fullName>
    </submittedName>
</protein>
<evidence type="ECO:0000313" key="1">
    <source>
        <dbReference type="EMBL" id="HHE54316.1"/>
    </source>
</evidence>
<dbReference type="Proteomes" id="UP000886111">
    <property type="component" value="Unassembled WGS sequence"/>
</dbReference>
<dbReference type="EMBL" id="DRTD01000070">
    <property type="protein sequence ID" value="HHE54316.1"/>
    <property type="molecule type" value="Genomic_DNA"/>
</dbReference>
<comment type="caution">
    <text evidence="1">The sequence shown here is derived from an EMBL/GenBank/DDBJ whole genome shotgun (WGS) entry which is preliminary data.</text>
</comment>
<accession>A0A7V5H1U7</accession>
<dbReference type="SUPFAM" id="SSF101478">
    <property type="entry name" value="ADP-ribosylglycohydrolase"/>
    <property type="match status" value="1"/>
</dbReference>
<reference evidence="1" key="1">
    <citation type="journal article" date="2020" name="mSystems">
        <title>Genome- and Community-Level Interaction Insights into Carbon Utilization and Element Cycling Functions of Hydrothermarchaeota in Hydrothermal Sediment.</title>
        <authorList>
            <person name="Zhou Z."/>
            <person name="Liu Y."/>
            <person name="Xu W."/>
            <person name="Pan J."/>
            <person name="Luo Z.H."/>
            <person name="Li M."/>
        </authorList>
    </citation>
    <scope>NUCLEOTIDE SEQUENCE [LARGE SCALE GENOMIC DNA]</scope>
    <source>
        <strain evidence="1">HyVt-76</strain>
    </source>
</reference>
<proteinExistence type="predicted"/>
<dbReference type="PROSITE" id="PS51257">
    <property type="entry name" value="PROKAR_LIPOPROTEIN"/>
    <property type="match status" value="1"/>
</dbReference>
<dbReference type="Gene3D" id="1.10.4080.10">
    <property type="entry name" value="ADP-ribosylation/Crystallin J1"/>
    <property type="match status" value="1"/>
</dbReference>
<dbReference type="AlphaFoldDB" id="A0A7V5H1U7"/>
<sequence>MKKIIYLTLPIFFIIGCSQQSYKTLSVKDYMSKMKAGWIGQMAGVGWGGPTEFRWIDEIIPEDSVPQWNPQMINQFNQDDIYVEMTFLRTLEKYGLDVSIRQAGIDFANSRYMLWHANKAGRDNLRAGIAPPYSGHPQFNHHADDIDYQIEADYAGLISPGLPQSAIDLGEKFGHIMNYGDGVYAGQFIASMYAYAFFENDIEKIIRSALKCIPEKSQYYEAINDVLNWYHQFPDDWTKTWELIEEKYQRNPEYRKFSCSGPQSEFNIDAKINGAYVVVGLLYGHGNMDNTIKIAMRCGMDSDCNPSSAAGILATTLGLENLPEKFTSALDQKTKFSYTDYNFQKLTDVCVQLAEQTVKKYGGKVETKNGEKVFKIPVQHPTPGVFEQCWTADSVKIDPYFTEEEISRITVKVRKPDEFIQLWQVSGPYLAKGKSVNELFDIVFPPEKGKGKWQKIQLGKNGLHKTNVQFHRIFGGKNRVAYAKTRFFSDKELPAILELGSDDGVKVWLNGRLIFKNNITRGCMAAQDMVPLKIQKGWNELLFKVTQGVGDWEMNACLTDTTGKALTKFKFTNN</sequence>